<name>A0A3N4W3L6_9GAMM</name>
<dbReference type="InterPro" id="IPR007059">
    <property type="entry name" value="DmsC"/>
</dbReference>
<feature type="transmembrane region" description="Helical" evidence="1">
    <location>
        <begin position="123"/>
        <end position="148"/>
    </location>
</feature>
<keyword evidence="3" id="KW-1185">Reference proteome</keyword>
<comment type="caution">
    <text evidence="2">The sequence shown here is derived from an EMBL/GenBank/DDBJ whole genome shotgun (WGS) entry which is preliminary data.</text>
</comment>
<dbReference type="AlphaFoldDB" id="A0A3N4W3L6"/>
<keyword evidence="1" id="KW-1133">Transmembrane helix</keyword>
<feature type="transmembrane region" description="Helical" evidence="1">
    <location>
        <begin position="91"/>
        <end position="111"/>
    </location>
</feature>
<dbReference type="GO" id="GO:0005886">
    <property type="term" value="C:plasma membrane"/>
    <property type="evidence" value="ECO:0007669"/>
    <property type="project" value="TreeGrafter"/>
</dbReference>
<sequence length="325" mass="34740">MHPAFSVLLFTTLSGAGYGLLLWTGALILLPYAQGRPPQQGVLPLLWAVLLATGFVLTTAGLVSSLFHLGRPARAWRAFSQWRTSWLSREGVLAVATALAVLALLAAVAAPTFLGSHAPLQGALVPTLAAATMLLSAGTVACTAMIYASLKPVPAWRQALVVPVYFAFALLGGWMVLMALANWAALSDAALAFNLLVTFALAALAAALKLAYWHRIDRQPLGADRGDAVGLPGREVAVFERPHTEANYLTREMGYVLARRHARPLRALAVLLFAAVPAFAAWLAWALPELAGPVFALAALATLLGTLVERWLFFAQARHLVTLYY</sequence>
<dbReference type="RefSeq" id="WP_123769975.1">
    <property type="nucleotide sequence ID" value="NZ_RKQN01000002.1"/>
</dbReference>
<feature type="transmembrane region" description="Helical" evidence="1">
    <location>
        <begin position="7"/>
        <end position="33"/>
    </location>
</feature>
<dbReference type="GO" id="GO:0019645">
    <property type="term" value="P:anaerobic electron transport chain"/>
    <property type="evidence" value="ECO:0007669"/>
    <property type="project" value="InterPro"/>
</dbReference>
<accession>A0A3N4W3L6</accession>
<gene>
    <name evidence="2" type="ORF">EDC50_1620</name>
</gene>
<proteinExistence type="predicted"/>
<dbReference type="Proteomes" id="UP000269708">
    <property type="component" value="Unassembled WGS sequence"/>
</dbReference>
<dbReference type="OrthoDB" id="5520897at2"/>
<dbReference type="GO" id="GO:0009390">
    <property type="term" value="C:dimethyl sulfoxide reductase complex"/>
    <property type="evidence" value="ECO:0007669"/>
    <property type="project" value="TreeGrafter"/>
</dbReference>
<keyword evidence="1" id="KW-0472">Membrane</keyword>
<protein>
    <submittedName>
        <fullName evidence="2">DMSO reductase anchor subunit</fullName>
    </submittedName>
</protein>
<dbReference type="EMBL" id="RKQN01000002">
    <property type="protein sequence ID" value="RPE79794.1"/>
    <property type="molecule type" value="Genomic_DNA"/>
</dbReference>
<feature type="transmembrane region" description="Helical" evidence="1">
    <location>
        <begin position="160"/>
        <end position="185"/>
    </location>
</feature>
<reference evidence="2 3" key="1">
    <citation type="submission" date="2018-11" db="EMBL/GenBank/DDBJ databases">
        <title>Genomic Encyclopedia of Type Strains, Phase IV (KMG-IV): sequencing the most valuable type-strain genomes for metagenomic binning, comparative biology and taxonomic classification.</title>
        <authorList>
            <person name="Goeker M."/>
        </authorList>
    </citation>
    <scope>NUCLEOTIDE SEQUENCE [LARGE SCALE GENOMIC DNA]</scope>
    <source>
        <strain evidence="2 3">DSM 25623</strain>
    </source>
</reference>
<evidence type="ECO:0000256" key="1">
    <source>
        <dbReference type="SAM" id="Phobius"/>
    </source>
</evidence>
<evidence type="ECO:0000313" key="3">
    <source>
        <dbReference type="Proteomes" id="UP000269708"/>
    </source>
</evidence>
<feature type="transmembrane region" description="Helical" evidence="1">
    <location>
        <begin position="293"/>
        <end position="313"/>
    </location>
</feature>
<feature type="transmembrane region" description="Helical" evidence="1">
    <location>
        <begin position="45"/>
        <end position="70"/>
    </location>
</feature>
<feature type="transmembrane region" description="Helical" evidence="1">
    <location>
        <begin position="267"/>
        <end position="287"/>
    </location>
</feature>
<dbReference type="PANTHER" id="PTHR38095:SF1">
    <property type="entry name" value="ANAEROBIC DIMETHYL SULFOXIDE REDUCTASE CHAIN YNFH"/>
    <property type="match status" value="1"/>
</dbReference>
<keyword evidence="1" id="KW-0812">Transmembrane</keyword>
<dbReference type="PANTHER" id="PTHR38095">
    <property type="entry name" value="ANAEROBIC DIMETHYL SULFOXIDE REDUCTASE CHAIN YNFH"/>
    <property type="match status" value="1"/>
</dbReference>
<dbReference type="GO" id="GO:0009389">
    <property type="term" value="F:dimethyl sulfoxide reductase activity"/>
    <property type="evidence" value="ECO:0007669"/>
    <property type="project" value="TreeGrafter"/>
</dbReference>
<dbReference type="Pfam" id="PF04976">
    <property type="entry name" value="DmsC"/>
    <property type="match status" value="1"/>
</dbReference>
<feature type="transmembrane region" description="Helical" evidence="1">
    <location>
        <begin position="191"/>
        <end position="212"/>
    </location>
</feature>
<evidence type="ECO:0000313" key="2">
    <source>
        <dbReference type="EMBL" id="RPE79794.1"/>
    </source>
</evidence>
<organism evidence="2 3">
    <name type="scientific">Vulcaniibacterium tengchongense</name>
    <dbReference type="NCBI Taxonomy" id="1273429"/>
    <lineage>
        <taxon>Bacteria</taxon>
        <taxon>Pseudomonadati</taxon>
        <taxon>Pseudomonadota</taxon>
        <taxon>Gammaproteobacteria</taxon>
        <taxon>Lysobacterales</taxon>
        <taxon>Lysobacteraceae</taxon>
        <taxon>Vulcaniibacterium</taxon>
    </lineage>
</organism>